<dbReference type="InterPro" id="IPR013517">
    <property type="entry name" value="FG-GAP"/>
</dbReference>
<dbReference type="eggNOG" id="COG2133">
    <property type="taxonomic scope" value="Bacteria"/>
</dbReference>
<dbReference type="HOGENOM" id="CLU_734952_0_0_0"/>
<dbReference type="Gene3D" id="2.130.10.130">
    <property type="entry name" value="Integrin alpha, N-terminal"/>
    <property type="match status" value="2"/>
</dbReference>
<dbReference type="OrthoDB" id="228608at2"/>
<keyword evidence="1 2" id="KW-0732">Signal</keyword>
<evidence type="ECO:0000313" key="4">
    <source>
        <dbReference type="Proteomes" id="UP000006860"/>
    </source>
</evidence>
<evidence type="ECO:0000313" key="3">
    <source>
        <dbReference type="EMBL" id="ADY61224.1"/>
    </source>
</evidence>
<name>F0SQ47_RUBBR</name>
<keyword evidence="4" id="KW-1185">Reference proteome</keyword>
<dbReference type="PANTHER" id="PTHR44103:SF1">
    <property type="entry name" value="PROPROTEIN CONVERTASE P"/>
    <property type="match status" value="1"/>
</dbReference>
<organism evidence="3 4">
    <name type="scientific">Rubinisphaera brasiliensis (strain ATCC 49424 / DSM 5305 / JCM 21570 / IAM 15109 / NBRC 103401 / IFAM 1448)</name>
    <name type="common">Planctomyces brasiliensis</name>
    <dbReference type="NCBI Taxonomy" id="756272"/>
    <lineage>
        <taxon>Bacteria</taxon>
        <taxon>Pseudomonadati</taxon>
        <taxon>Planctomycetota</taxon>
        <taxon>Planctomycetia</taxon>
        <taxon>Planctomycetales</taxon>
        <taxon>Planctomycetaceae</taxon>
        <taxon>Rubinisphaera</taxon>
    </lineage>
</organism>
<evidence type="ECO:0000256" key="1">
    <source>
        <dbReference type="ARBA" id="ARBA00022729"/>
    </source>
</evidence>
<proteinExistence type="predicted"/>
<protein>
    <submittedName>
        <fullName evidence="3">FG-GAP repeat protein</fullName>
    </submittedName>
</protein>
<feature type="signal peptide" evidence="2">
    <location>
        <begin position="1"/>
        <end position="22"/>
    </location>
</feature>
<evidence type="ECO:0000256" key="2">
    <source>
        <dbReference type="SAM" id="SignalP"/>
    </source>
</evidence>
<reference evidence="4" key="1">
    <citation type="submission" date="2011-02" db="EMBL/GenBank/DDBJ databases">
        <title>The complete genome of Planctomyces brasiliensis DSM 5305.</title>
        <authorList>
            <person name="Lucas S."/>
            <person name="Copeland A."/>
            <person name="Lapidus A."/>
            <person name="Bruce D."/>
            <person name="Goodwin L."/>
            <person name="Pitluck S."/>
            <person name="Kyrpides N."/>
            <person name="Mavromatis K."/>
            <person name="Pagani I."/>
            <person name="Ivanova N."/>
            <person name="Ovchinnikova G."/>
            <person name="Lu M."/>
            <person name="Detter J.C."/>
            <person name="Han C."/>
            <person name="Land M."/>
            <person name="Hauser L."/>
            <person name="Markowitz V."/>
            <person name="Cheng J.-F."/>
            <person name="Hugenholtz P."/>
            <person name="Woyke T."/>
            <person name="Wu D."/>
            <person name="Tindall B."/>
            <person name="Pomrenke H.G."/>
            <person name="Brambilla E."/>
            <person name="Klenk H.-P."/>
            <person name="Eisen J.A."/>
        </authorList>
    </citation>
    <scope>NUCLEOTIDE SEQUENCE [LARGE SCALE GENOMIC DNA]</scope>
    <source>
        <strain evidence="4">ATCC 49424 / DSM 5305 / JCM 21570 / NBRC 103401 / IFAM 1448</strain>
    </source>
</reference>
<dbReference type="PANTHER" id="PTHR44103">
    <property type="entry name" value="PROPROTEIN CONVERTASE P"/>
    <property type="match status" value="1"/>
</dbReference>
<dbReference type="AlphaFoldDB" id="F0SQ47"/>
<dbReference type="STRING" id="756272.Plabr_3627"/>
<dbReference type="Proteomes" id="UP000006860">
    <property type="component" value="Chromosome"/>
</dbReference>
<dbReference type="InterPro" id="IPR028994">
    <property type="entry name" value="Integrin_alpha_N"/>
</dbReference>
<dbReference type="SUPFAM" id="SSF69318">
    <property type="entry name" value="Integrin alpha N-terminal domain"/>
    <property type="match status" value="1"/>
</dbReference>
<dbReference type="KEGG" id="pbs:Plabr_3627"/>
<dbReference type="Pfam" id="PF13517">
    <property type="entry name" value="FG-GAP_3"/>
    <property type="match status" value="2"/>
</dbReference>
<dbReference type="EMBL" id="CP002546">
    <property type="protein sequence ID" value="ADY61224.1"/>
    <property type="molecule type" value="Genomic_DNA"/>
</dbReference>
<dbReference type="RefSeq" id="WP_013629943.1">
    <property type="nucleotide sequence ID" value="NC_015174.1"/>
</dbReference>
<feature type="chain" id="PRO_5003260801" evidence="2">
    <location>
        <begin position="23"/>
        <end position="415"/>
    </location>
</feature>
<sequence length="415" mass="46358">MPCRHIVLAAIASLISAPFASADEPVNTSGGVQFRTQRLTVDANEGIDVADIDQDGKLDVVSGRSWYRAPDFHPRPLRNIDDWNGYVTSNGDFAHDVNQDGLPDVIAGGFLETELAWYENPGTEGLELGQQWKRHLLVDTQLSQNEGAMFVDIDQDGVPELLVNSWNRTNPLCAWKLTTREVEETVKQKKDGKTVEKTVTRTVPAMERWVIGQRANGHGMAVGDLNNDGRVDIMVGEGWYEQPAENADSQPWIYHADWTNLHAAIPCVVVDVNEDGINDLIWAKGHDYGLYWWEMKGQQEDGTLAWTEHKIDSEFSQAHALELADLDGDGEKELITGKRFRAHNGRDPGGKDPVGMYYYKWDPKTTKFTRYDIKTDVPVGIGLQIRVVDFNDDGRLDIAVAGKSGTHILFNEGVK</sequence>
<gene>
    <name evidence="3" type="ordered locus">Plabr_3627</name>
</gene>
<accession>F0SQ47</accession>